<evidence type="ECO:0000256" key="1">
    <source>
        <dbReference type="SAM" id="MobiDB-lite"/>
    </source>
</evidence>
<comment type="caution">
    <text evidence="2">The sequence shown here is derived from an EMBL/GenBank/DDBJ whole genome shotgun (WGS) entry which is preliminary data.</text>
</comment>
<sequence>MGYLTRLLQTFQVTQLPPPNRQLIFIQRGPVRIRFIHLWTPDPGKGKVMTSSRWGSSSESVPVPTREKEYSRLGFRCERDEMKHLEIVRTISGGPAAGNTSAKARKEYARSVKSTEWPDKSARTGEILTFGDEDL</sequence>
<evidence type="ECO:0000313" key="3">
    <source>
        <dbReference type="Proteomes" id="UP001141806"/>
    </source>
</evidence>
<dbReference type="AlphaFoldDB" id="A0A9Q0JV87"/>
<feature type="region of interest" description="Disordered" evidence="1">
    <location>
        <begin position="45"/>
        <end position="65"/>
    </location>
</feature>
<feature type="region of interest" description="Disordered" evidence="1">
    <location>
        <begin position="92"/>
        <end position="135"/>
    </location>
</feature>
<protein>
    <submittedName>
        <fullName evidence="2">Uncharacterized protein</fullName>
    </submittedName>
</protein>
<evidence type="ECO:0000313" key="2">
    <source>
        <dbReference type="EMBL" id="KAJ4952772.1"/>
    </source>
</evidence>
<accession>A0A9Q0JV87</accession>
<reference evidence="2" key="1">
    <citation type="journal article" date="2023" name="Plant J.">
        <title>The genome of the king protea, Protea cynaroides.</title>
        <authorList>
            <person name="Chang J."/>
            <person name="Duong T.A."/>
            <person name="Schoeman C."/>
            <person name="Ma X."/>
            <person name="Roodt D."/>
            <person name="Barker N."/>
            <person name="Li Z."/>
            <person name="Van de Peer Y."/>
            <person name="Mizrachi E."/>
        </authorList>
    </citation>
    <scope>NUCLEOTIDE SEQUENCE</scope>
    <source>
        <tissue evidence="2">Young leaves</tissue>
    </source>
</reference>
<dbReference type="Proteomes" id="UP001141806">
    <property type="component" value="Unassembled WGS sequence"/>
</dbReference>
<organism evidence="2 3">
    <name type="scientific">Protea cynaroides</name>
    <dbReference type="NCBI Taxonomy" id="273540"/>
    <lineage>
        <taxon>Eukaryota</taxon>
        <taxon>Viridiplantae</taxon>
        <taxon>Streptophyta</taxon>
        <taxon>Embryophyta</taxon>
        <taxon>Tracheophyta</taxon>
        <taxon>Spermatophyta</taxon>
        <taxon>Magnoliopsida</taxon>
        <taxon>Proteales</taxon>
        <taxon>Proteaceae</taxon>
        <taxon>Protea</taxon>
    </lineage>
</organism>
<proteinExistence type="predicted"/>
<feature type="compositionally biased region" description="Polar residues" evidence="1">
    <location>
        <begin position="49"/>
        <end position="60"/>
    </location>
</feature>
<gene>
    <name evidence="2" type="ORF">NE237_029604</name>
</gene>
<keyword evidence="3" id="KW-1185">Reference proteome</keyword>
<name>A0A9Q0JV87_9MAGN</name>
<dbReference type="EMBL" id="JAMYWD010000012">
    <property type="protein sequence ID" value="KAJ4952772.1"/>
    <property type="molecule type" value="Genomic_DNA"/>
</dbReference>